<protein>
    <submittedName>
        <fullName evidence="1">Uncharacterized protein</fullName>
    </submittedName>
</protein>
<sequence>MEDGAPGKIVAVDFGSTHVAPAIFGADGPEEIEMGKSKR</sequence>
<gene>
    <name evidence="1" type="ORF">TGAMA5MH_04936</name>
</gene>
<organism evidence="1 2">
    <name type="scientific">Trichoderma gamsii</name>
    <dbReference type="NCBI Taxonomy" id="398673"/>
    <lineage>
        <taxon>Eukaryota</taxon>
        <taxon>Fungi</taxon>
        <taxon>Dikarya</taxon>
        <taxon>Ascomycota</taxon>
        <taxon>Pezizomycotina</taxon>
        <taxon>Sordariomycetes</taxon>
        <taxon>Hypocreomycetidae</taxon>
        <taxon>Hypocreales</taxon>
        <taxon>Hypocreaceae</taxon>
        <taxon>Trichoderma</taxon>
    </lineage>
</organism>
<dbReference type="EMBL" id="MTYH01000043">
    <property type="protein sequence ID" value="PNP43226.1"/>
    <property type="molecule type" value="Genomic_DNA"/>
</dbReference>
<evidence type="ECO:0000313" key="2">
    <source>
        <dbReference type="Proteomes" id="UP000236546"/>
    </source>
</evidence>
<dbReference type="OrthoDB" id="10683380at2759"/>
<evidence type="ECO:0000313" key="1">
    <source>
        <dbReference type="EMBL" id="PNP43226.1"/>
    </source>
</evidence>
<reference evidence="1 2" key="1">
    <citation type="submission" date="2017-02" db="EMBL/GenBank/DDBJ databases">
        <title>Genomes of Trichoderma spp. with biocontrol activity.</title>
        <authorList>
            <person name="Gardiner D."/>
            <person name="Kazan K."/>
            <person name="Vos C."/>
            <person name="Harvey P."/>
        </authorList>
    </citation>
    <scope>NUCLEOTIDE SEQUENCE [LARGE SCALE GENOMIC DNA]</scope>
    <source>
        <strain evidence="1 2">A5MH</strain>
    </source>
</reference>
<comment type="caution">
    <text evidence="1">The sequence shown here is derived from an EMBL/GenBank/DDBJ whole genome shotgun (WGS) entry which is preliminary data.</text>
</comment>
<dbReference type="Proteomes" id="UP000236546">
    <property type="component" value="Unassembled WGS sequence"/>
</dbReference>
<name>A0A2K0TCG5_9HYPO</name>
<dbReference type="AlphaFoldDB" id="A0A2K0TCG5"/>
<proteinExistence type="predicted"/>
<accession>A0A2K0TCG5</accession>